<proteinExistence type="inferred from homology"/>
<keyword evidence="4" id="KW-1185">Reference proteome</keyword>
<comment type="similarity">
    <text evidence="1">Belongs to the short-chain dehydrogenases/reductases (SDR) family.</text>
</comment>
<dbReference type="PANTHER" id="PTHR42879">
    <property type="entry name" value="3-OXOACYL-(ACYL-CARRIER-PROTEIN) REDUCTASE"/>
    <property type="match status" value="1"/>
</dbReference>
<dbReference type="InterPro" id="IPR050259">
    <property type="entry name" value="SDR"/>
</dbReference>
<protein>
    <submittedName>
        <fullName evidence="3">SDR family NAD(P)-dependent oxidoreductase</fullName>
    </submittedName>
</protein>
<dbReference type="PANTHER" id="PTHR42879:SF2">
    <property type="entry name" value="3-OXOACYL-[ACYL-CARRIER-PROTEIN] REDUCTASE FABG"/>
    <property type="match status" value="1"/>
</dbReference>
<dbReference type="Proteomes" id="UP001453229">
    <property type="component" value="Chromosome"/>
</dbReference>
<dbReference type="EMBL" id="CP151919">
    <property type="protein sequence ID" value="XAD54931.1"/>
    <property type="molecule type" value="Genomic_DNA"/>
</dbReference>
<dbReference type="SMART" id="SM00822">
    <property type="entry name" value="PKS_KR"/>
    <property type="match status" value="1"/>
</dbReference>
<dbReference type="InterPro" id="IPR036291">
    <property type="entry name" value="NAD(P)-bd_dom_sf"/>
</dbReference>
<evidence type="ECO:0000313" key="4">
    <source>
        <dbReference type="Proteomes" id="UP001453229"/>
    </source>
</evidence>
<evidence type="ECO:0000256" key="1">
    <source>
        <dbReference type="ARBA" id="ARBA00006484"/>
    </source>
</evidence>
<dbReference type="RefSeq" id="WP_342595461.1">
    <property type="nucleotide sequence ID" value="NZ_CP151919.1"/>
</dbReference>
<reference evidence="3 4" key="1">
    <citation type="submission" date="2024-04" db="EMBL/GenBank/DDBJ databases">
        <title>Salinicola lusitanus LLJ914,a marine bacterium isolated from the Okinawa Trough.</title>
        <authorList>
            <person name="Li J."/>
        </authorList>
    </citation>
    <scope>NUCLEOTIDE SEQUENCE [LARGE SCALE GENOMIC DNA]</scope>
    <source>
        <strain evidence="3 4">LLJ914</strain>
    </source>
</reference>
<dbReference type="PRINTS" id="PR00081">
    <property type="entry name" value="GDHRDH"/>
</dbReference>
<dbReference type="InterPro" id="IPR002347">
    <property type="entry name" value="SDR_fam"/>
</dbReference>
<dbReference type="Gene3D" id="3.40.50.720">
    <property type="entry name" value="NAD(P)-binding Rossmann-like Domain"/>
    <property type="match status" value="1"/>
</dbReference>
<organism evidence="3 4">
    <name type="scientific">Salinicola lusitanus</name>
    <dbReference type="NCBI Taxonomy" id="1949085"/>
    <lineage>
        <taxon>Bacteria</taxon>
        <taxon>Pseudomonadati</taxon>
        <taxon>Pseudomonadota</taxon>
        <taxon>Gammaproteobacteria</taxon>
        <taxon>Oceanospirillales</taxon>
        <taxon>Halomonadaceae</taxon>
        <taxon>Salinicola</taxon>
    </lineage>
</organism>
<dbReference type="InterPro" id="IPR057326">
    <property type="entry name" value="KR_dom"/>
</dbReference>
<name>A0ABZ3CV54_9GAMM</name>
<feature type="domain" description="Ketoreductase" evidence="2">
    <location>
        <begin position="10"/>
        <end position="181"/>
    </location>
</feature>
<evidence type="ECO:0000259" key="2">
    <source>
        <dbReference type="SMART" id="SM00822"/>
    </source>
</evidence>
<sequence>MSADRALAGKVALVTGGSRNIGRSVAIELARQGADVAIVARADGESMQSTMAAIEAAGQQALGVVADVANPGSIRAAVAQLDHRFGRLDCLVCCAAVRPHKPLERITPQDWREVMGVNLDGAFYTVHAALSLLGESREASIITFGGLSAHVGAAERANVIASKMGVVGLTRALAVELAGRGITANCVVPGQIETQRAAGSPPPHLQGASVSAARLGRPDEVASTVGFLAGPQARYITGQTFHLNGGRYFG</sequence>
<gene>
    <name evidence="3" type="ORF">AAGT95_02845</name>
</gene>
<dbReference type="SUPFAM" id="SSF51735">
    <property type="entry name" value="NAD(P)-binding Rossmann-fold domains"/>
    <property type="match status" value="1"/>
</dbReference>
<dbReference type="Pfam" id="PF13561">
    <property type="entry name" value="adh_short_C2"/>
    <property type="match status" value="1"/>
</dbReference>
<evidence type="ECO:0000313" key="3">
    <source>
        <dbReference type="EMBL" id="XAD54931.1"/>
    </source>
</evidence>
<accession>A0ABZ3CV54</accession>